<dbReference type="EC" id="1.3.1.12" evidence="3"/>
<dbReference type="SUPFAM" id="SSF48179">
    <property type="entry name" value="6-phosphogluconate dehydrogenase C-terminal domain-like"/>
    <property type="match status" value="1"/>
</dbReference>
<evidence type="ECO:0000259" key="2">
    <source>
        <dbReference type="PROSITE" id="PS51176"/>
    </source>
</evidence>
<proteinExistence type="predicted"/>
<dbReference type="Gene3D" id="1.10.3660.10">
    <property type="entry name" value="6-phosphogluconate dehydrogenase C-terminal like domain"/>
    <property type="match status" value="1"/>
</dbReference>
<dbReference type="EMBL" id="JACRUM010000005">
    <property type="protein sequence ID" value="MBC5863690.1"/>
    <property type="molecule type" value="Genomic_DNA"/>
</dbReference>
<feature type="domain" description="Prephenate/arogenate dehydrogenase" evidence="2">
    <location>
        <begin position="1"/>
        <end position="285"/>
    </location>
</feature>
<dbReference type="PANTHER" id="PTHR21363">
    <property type="entry name" value="PREPHENATE DEHYDROGENASE"/>
    <property type="match status" value="1"/>
</dbReference>
<evidence type="ECO:0000313" key="4">
    <source>
        <dbReference type="Proteomes" id="UP000621670"/>
    </source>
</evidence>
<protein>
    <submittedName>
        <fullName evidence="3">Prephenate dehydrogenase</fullName>
        <ecNumber evidence="3">1.3.1.12</ecNumber>
    </submittedName>
</protein>
<dbReference type="GO" id="GO:0008977">
    <property type="term" value="F:prephenate dehydrogenase (NAD+) activity"/>
    <property type="evidence" value="ECO:0007669"/>
    <property type="project" value="UniProtKB-EC"/>
</dbReference>
<dbReference type="InterPro" id="IPR008927">
    <property type="entry name" value="6-PGluconate_DH-like_C_sf"/>
</dbReference>
<dbReference type="Pfam" id="PF02153">
    <property type="entry name" value="PDH_N"/>
    <property type="match status" value="1"/>
</dbReference>
<dbReference type="RefSeq" id="WP_166136159.1">
    <property type="nucleotide sequence ID" value="NZ_JAAOBY010000004.1"/>
</dbReference>
<dbReference type="Pfam" id="PF20463">
    <property type="entry name" value="PDH_C"/>
    <property type="match status" value="1"/>
</dbReference>
<sequence length="285" mass="31877">MKVFVIGIGLIGGSMVLDIKDLYPNATIYGIDTNEKHLDQAIKLGVIDEMATFADLMHADFVIVSVPVDVALTVVPQVLEVIGDQTIVFEVGSTKLPICEGIANHAKRRNFIATHPIAGTEFSGPSAAIKGLFQGKTNIICEVEKTTFKLQERALALFQEMGMRIRYMDPKSHDKHIAYVSHLSHISAFMLGKTVIDKEKHEQDIFDMAGSGFESTVRLAKSSPAMWTPIFKQNRKQVVKTLNEYILNLSKFKELLENEDYEAIYNEMESVNKIKEILNGMNVKK</sequence>
<reference evidence="3 4" key="1">
    <citation type="submission" date="2020-08" db="EMBL/GenBank/DDBJ databases">
        <title>Description of novel Flavobacterium F-400 isolate.</title>
        <authorList>
            <person name="Saticioglu I."/>
            <person name="Duman M."/>
            <person name="Altun S."/>
        </authorList>
    </citation>
    <scope>NUCLEOTIDE SEQUENCE [LARGE SCALE GENOMIC DNA]</scope>
    <source>
        <strain evidence="3 4">F-400</strain>
    </source>
</reference>
<gene>
    <name evidence="3" type="ORF">H8R26_09670</name>
</gene>
<comment type="caution">
    <text evidence="3">The sequence shown here is derived from an EMBL/GenBank/DDBJ whole genome shotgun (WGS) entry which is preliminary data.</text>
</comment>
<dbReference type="InterPro" id="IPR003099">
    <property type="entry name" value="Prephen_DH"/>
</dbReference>
<dbReference type="NCBIfam" id="NF006307">
    <property type="entry name" value="PRK08507.1"/>
    <property type="match status" value="1"/>
</dbReference>
<dbReference type="InterPro" id="IPR046825">
    <property type="entry name" value="PDH_C"/>
</dbReference>
<dbReference type="InterPro" id="IPR050812">
    <property type="entry name" value="Preph/Arog_dehydrog"/>
</dbReference>
<evidence type="ECO:0000313" key="3">
    <source>
        <dbReference type="EMBL" id="MBC5863690.1"/>
    </source>
</evidence>
<dbReference type="PANTHER" id="PTHR21363:SF0">
    <property type="entry name" value="PREPHENATE DEHYDROGENASE [NADP(+)]"/>
    <property type="match status" value="1"/>
</dbReference>
<dbReference type="InterPro" id="IPR046826">
    <property type="entry name" value="PDH_N"/>
</dbReference>
<dbReference type="Gene3D" id="3.40.50.720">
    <property type="entry name" value="NAD(P)-binding Rossmann-like Domain"/>
    <property type="match status" value="1"/>
</dbReference>
<dbReference type="InterPro" id="IPR036291">
    <property type="entry name" value="NAD(P)-bd_dom_sf"/>
</dbReference>
<dbReference type="Proteomes" id="UP000621670">
    <property type="component" value="Unassembled WGS sequence"/>
</dbReference>
<organism evidence="3 4">
    <name type="scientific">Flavobacterium turcicum</name>
    <dbReference type="NCBI Taxonomy" id="2764718"/>
    <lineage>
        <taxon>Bacteria</taxon>
        <taxon>Pseudomonadati</taxon>
        <taxon>Bacteroidota</taxon>
        <taxon>Flavobacteriia</taxon>
        <taxon>Flavobacteriales</taxon>
        <taxon>Flavobacteriaceae</taxon>
        <taxon>Flavobacterium</taxon>
    </lineage>
</organism>
<keyword evidence="4" id="KW-1185">Reference proteome</keyword>
<dbReference type="SUPFAM" id="SSF51735">
    <property type="entry name" value="NAD(P)-binding Rossmann-fold domains"/>
    <property type="match status" value="1"/>
</dbReference>
<keyword evidence="1 3" id="KW-0560">Oxidoreductase</keyword>
<dbReference type="PROSITE" id="PS51176">
    <property type="entry name" value="PDH_ADH"/>
    <property type="match status" value="1"/>
</dbReference>
<accession>A0ABR7JGR2</accession>
<evidence type="ECO:0000256" key="1">
    <source>
        <dbReference type="ARBA" id="ARBA00023002"/>
    </source>
</evidence>
<name>A0ABR7JGR2_9FLAO</name>